<organism evidence="1">
    <name type="scientific">marine sediment metagenome</name>
    <dbReference type="NCBI Taxonomy" id="412755"/>
    <lineage>
        <taxon>unclassified sequences</taxon>
        <taxon>metagenomes</taxon>
        <taxon>ecological metagenomes</taxon>
    </lineage>
</organism>
<feature type="non-terminal residue" evidence="1">
    <location>
        <position position="46"/>
    </location>
</feature>
<sequence length="46" mass="5048">MSYGYAGSILWIDLSGKSIKKTPTSEYAHSFFGGRGINAKLMFDNS</sequence>
<dbReference type="SUPFAM" id="SSF56228">
    <property type="entry name" value="Aldehyde ferredoxin oxidoreductase, N-terminal domain"/>
    <property type="match status" value="1"/>
</dbReference>
<comment type="caution">
    <text evidence="1">The sequence shown here is derived from an EMBL/GenBank/DDBJ whole genome shotgun (WGS) entry which is preliminary data.</text>
</comment>
<gene>
    <name evidence="1" type="ORF">S03H2_28619</name>
</gene>
<dbReference type="InterPro" id="IPR036503">
    <property type="entry name" value="Ald_Fedxn_OxRdtase_N_sf"/>
</dbReference>
<proteinExistence type="predicted"/>
<dbReference type="EMBL" id="BARU01017245">
    <property type="protein sequence ID" value="GAH58074.1"/>
    <property type="molecule type" value="Genomic_DNA"/>
</dbReference>
<name>X1HW82_9ZZZZ</name>
<evidence type="ECO:0000313" key="1">
    <source>
        <dbReference type="EMBL" id="GAH58074.1"/>
    </source>
</evidence>
<dbReference type="AlphaFoldDB" id="X1HW82"/>
<protein>
    <recommendedName>
        <fullName evidence="2">Aldehyde ferredoxin oxidoreductase N-terminal domain-containing protein</fullName>
    </recommendedName>
</protein>
<reference evidence="1" key="1">
    <citation type="journal article" date="2014" name="Front. Microbiol.">
        <title>High frequency of phylogenetically diverse reductive dehalogenase-homologous genes in deep subseafloor sedimentary metagenomes.</title>
        <authorList>
            <person name="Kawai M."/>
            <person name="Futagami T."/>
            <person name="Toyoda A."/>
            <person name="Takaki Y."/>
            <person name="Nishi S."/>
            <person name="Hori S."/>
            <person name="Arai W."/>
            <person name="Tsubouchi T."/>
            <person name="Morono Y."/>
            <person name="Uchiyama I."/>
            <person name="Ito T."/>
            <person name="Fujiyama A."/>
            <person name="Inagaki F."/>
            <person name="Takami H."/>
        </authorList>
    </citation>
    <scope>NUCLEOTIDE SEQUENCE</scope>
    <source>
        <strain evidence="1">Expedition CK06-06</strain>
    </source>
</reference>
<accession>X1HW82</accession>
<evidence type="ECO:0008006" key="2">
    <source>
        <dbReference type="Google" id="ProtNLM"/>
    </source>
</evidence>
<dbReference type="Gene3D" id="3.60.9.10">
    <property type="entry name" value="Aldehyde ferredoxin oxidoreductase, N-terminal domain"/>
    <property type="match status" value="1"/>
</dbReference>